<comment type="catalytic activity">
    <reaction evidence="4">
        <text>N-terminal L-lysyl-[protein] + L-leucyl-tRNA(Leu) = N-terminal L-leucyl-L-lysyl-[protein] + tRNA(Leu) + H(+)</text>
        <dbReference type="Rhea" id="RHEA:12340"/>
        <dbReference type="Rhea" id="RHEA-COMP:9613"/>
        <dbReference type="Rhea" id="RHEA-COMP:9622"/>
        <dbReference type="Rhea" id="RHEA-COMP:12670"/>
        <dbReference type="Rhea" id="RHEA-COMP:12671"/>
        <dbReference type="ChEBI" id="CHEBI:15378"/>
        <dbReference type="ChEBI" id="CHEBI:65249"/>
        <dbReference type="ChEBI" id="CHEBI:78442"/>
        <dbReference type="ChEBI" id="CHEBI:78494"/>
        <dbReference type="ChEBI" id="CHEBI:133043"/>
        <dbReference type="EC" id="2.3.2.6"/>
    </reaction>
</comment>
<feature type="region of interest" description="Disordered" evidence="5">
    <location>
        <begin position="264"/>
        <end position="283"/>
    </location>
</feature>
<dbReference type="EMBL" id="JACHVY010000002">
    <property type="protein sequence ID" value="MBB2901566.1"/>
    <property type="molecule type" value="Genomic_DNA"/>
</dbReference>
<evidence type="ECO:0000256" key="1">
    <source>
        <dbReference type="ARBA" id="ARBA00022490"/>
    </source>
</evidence>
<reference evidence="6 7" key="1">
    <citation type="submission" date="2020-08" db="EMBL/GenBank/DDBJ databases">
        <title>The Agave Microbiome: Exploring the role of microbial communities in plant adaptations to desert environments.</title>
        <authorList>
            <person name="Partida-Martinez L.P."/>
        </authorList>
    </citation>
    <scope>NUCLEOTIDE SEQUENCE [LARGE SCALE GENOMIC DNA]</scope>
    <source>
        <strain evidence="6 7">AS2.23</strain>
    </source>
</reference>
<evidence type="ECO:0000256" key="2">
    <source>
        <dbReference type="ARBA" id="ARBA00022679"/>
    </source>
</evidence>
<name>A0A7W4TM95_KINRA</name>
<dbReference type="Proteomes" id="UP000533269">
    <property type="component" value="Unassembled WGS sequence"/>
</dbReference>
<dbReference type="InterPro" id="IPR004616">
    <property type="entry name" value="Leu/Phe-tRNA_Trfase"/>
</dbReference>
<comment type="catalytic activity">
    <reaction evidence="4">
        <text>N-terminal L-arginyl-[protein] + L-leucyl-tRNA(Leu) = N-terminal L-leucyl-L-arginyl-[protein] + tRNA(Leu) + H(+)</text>
        <dbReference type="Rhea" id="RHEA:50416"/>
        <dbReference type="Rhea" id="RHEA-COMP:9613"/>
        <dbReference type="Rhea" id="RHEA-COMP:9622"/>
        <dbReference type="Rhea" id="RHEA-COMP:12672"/>
        <dbReference type="Rhea" id="RHEA-COMP:12673"/>
        <dbReference type="ChEBI" id="CHEBI:15378"/>
        <dbReference type="ChEBI" id="CHEBI:64719"/>
        <dbReference type="ChEBI" id="CHEBI:78442"/>
        <dbReference type="ChEBI" id="CHEBI:78494"/>
        <dbReference type="ChEBI" id="CHEBI:133044"/>
        <dbReference type="EC" id="2.3.2.6"/>
    </reaction>
</comment>
<dbReference type="PANTHER" id="PTHR30098">
    <property type="entry name" value="LEUCYL/PHENYLALANYL-TRNA--PROTEIN TRANSFERASE"/>
    <property type="match status" value="1"/>
</dbReference>
<dbReference type="Gene3D" id="3.40.630.70">
    <property type="entry name" value="Leucyl/phenylalanyl-tRNA-protein transferase, C-terminal domain"/>
    <property type="match status" value="1"/>
</dbReference>
<dbReference type="PANTHER" id="PTHR30098:SF2">
    <property type="entry name" value="LEUCYL_PHENYLALANYL-TRNA--PROTEIN TRANSFERASE"/>
    <property type="match status" value="1"/>
</dbReference>
<dbReference type="EC" id="2.3.2.6" evidence="4"/>
<reference evidence="6 7" key="2">
    <citation type="submission" date="2020-08" db="EMBL/GenBank/DDBJ databases">
        <authorList>
            <person name="Partida-Martinez L."/>
            <person name="Huntemann M."/>
            <person name="Clum A."/>
            <person name="Wang J."/>
            <person name="Palaniappan K."/>
            <person name="Ritter S."/>
            <person name="Chen I.-M."/>
            <person name="Stamatis D."/>
            <person name="Reddy T."/>
            <person name="O'Malley R."/>
            <person name="Daum C."/>
            <person name="Shapiro N."/>
            <person name="Ivanova N."/>
            <person name="Kyrpides N."/>
            <person name="Woyke T."/>
        </authorList>
    </citation>
    <scope>NUCLEOTIDE SEQUENCE [LARGE SCALE GENOMIC DNA]</scope>
    <source>
        <strain evidence="6 7">AS2.23</strain>
    </source>
</reference>
<dbReference type="Pfam" id="PF03588">
    <property type="entry name" value="Leu_Phe_trans"/>
    <property type="match status" value="1"/>
</dbReference>
<keyword evidence="3 4" id="KW-0012">Acyltransferase</keyword>
<dbReference type="GO" id="GO:0008914">
    <property type="term" value="F:leucyl-tRNA--protein transferase activity"/>
    <property type="evidence" value="ECO:0007669"/>
    <property type="project" value="UniProtKB-UniRule"/>
</dbReference>
<feature type="region of interest" description="Disordered" evidence="5">
    <location>
        <begin position="1"/>
        <end position="45"/>
    </location>
</feature>
<dbReference type="AlphaFoldDB" id="A0A7W4TM95"/>
<comment type="subcellular location">
    <subcellularLocation>
        <location evidence="4">Cytoplasm</location>
    </subcellularLocation>
</comment>
<keyword evidence="1 4" id="KW-0963">Cytoplasm</keyword>
<evidence type="ECO:0000256" key="4">
    <source>
        <dbReference type="HAMAP-Rule" id="MF_00688"/>
    </source>
</evidence>
<proteinExistence type="inferred from homology"/>
<comment type="caution">
    <text evidence="6">The sequence shown here is derived from an EMBL/GenBank/DDBJ whole genome shotgun (WGS) entry which is preliminary data.</text>
</comment>
<dbReference type="InterPro" id="IPR042221">
    <property type="entry name" value="Leu/Phe-tRNA_Trfase_N"/>
</dbReference>
<gene>
    <name evidence="4" type="primary">aat</name>
    <name evidence="6" type="ORF">FHR75_002381</name>
</gene>
<dbReference type="InterPro" id="IPR016181">
    <property type="entry name" value="Acyl_CoA_acyltransferase"/>
</dbReference>
<evidence type="ECO:0000256" key="3">
    <source>
        <dbReference type="ARBA" id="ARBA00023315"/>
    </source>
</evidence>
<comment type="catalytic activity">
    <reaction evidence="4">
        <text>L-phenylalanyl-tRNA(Phe) + an N-terminal L-alpha-aminoacyl-[protein] = an N-terminal L-phenylalanyl-L-alpha-aminoacyl-[protein] + tRNA(Phe)</text>
        <dbReference type="Rhea" id="RHEA:43632"/>
        <dbReference type="Rhea" id="RHEA-COMP:9668"/>
        <dbReference type="Rhea" id="RHEA-COMP:9699"/>
        <dbReference type="Rhea" id="RHEA-COMP:10636"/>
        <dbReference type="Rhea" id="RHEA-COMP:10637"/>
        <dbReference type="ChEBI" id="CHEBI:78442"/>
        <dbReference type="ChEBI" id="CHEBI:78531"/>
        <dbReference type="ChEBI" id="CHEBI:78597"/>
        <dbReference type="ChEBI" id="CHEBI:83561"/>
        <dbReference type="EC" id="2.3.2.6"/>
    </reaction>
</comment>
<accession>A0A7W4TM95</accession>
<feature type="compositionally biased region" description="Basic and acidic residues" evidence="5">
    <location>
        <begin position="273"/>
        <end position="283"/>
    </location>
</feature>
<dbReference type="RefSeq" id="WP_311736595.1">
    <property type="nucleotide sequence ID" value="NZ_JACHVY010000002.1"/>
</dbReference>
<dbReference type="InterPro" id="IPR042203">
    <property type="entry name" value="Leu/Phe-tRNA_Trfase_C"/>
</dbReference>
<dbReference type="GO" id="GO:0030163">
    <property type="term" value="P:protein catabolic process"/>
    <property type="evidence" value="ECO:0007669"/>
    <property type="project" value="UniProtKB-UniRule"/>
</dbReference>
<sequence length="283" mass="29718">MTPSAEPQRPAPREPAPAPPGAGAGLVWAAPLPGPGRGRRRRDPGPASFAFADLVAPEDDDLVAAGGDLDPATLLEAYRCGLFPMGLGGGGRGPVGWWSPDPRGVLVPEDVHVSRSLRRALRRFEVRVDTAFDEVVAGCADPARPGAWITADVARAYGRLHRLGWAHSVEVWCGGELAGGLYGLSIGGLFAAESKFHRVTGASKAAVVALAQLVTADGVRGRLVDVQWRTEHLATLGVREVPRAAYLRSLRAALALPGPPVFEPATSPSGVARPERRTDYDGG</sequence>
<evidence type="ECO:0000313" key="6">
    <source>
        <dbReference type="EMBL" id="MBB2901566.1"/>
    </source>
</evidence>
<comment type="function">
    <text evidence="4">Functions in the N-end rule pathway of protein degradation where it conjugates Leu, Phe and, less efficiently, Met from aminoacyl-tRNAs to the N-termini of proteins containing an N-terminal arginine or lysine.</text>
</comment>
<dbReference type="NCBIfam" id="TIGR00667">
    <property type="entry name" value="aat"/>
    <property type="match status" value="1"/>
</dbReference>
<protein>
    <recommendedName>
        <fullName evidence="4">Leucyl/phenylalanyl-tRNA--protein transferase</fullName>
        <ecNumber evidence="4">2.3.2.6</ecNumber>
    </recommendedName>
    <alternativeName>
        <fullName evidence="4">L/F-transferase</fullName>
    </alternativeName>
    <alternativeName>
        <fullName evidence="4">Leucyltransferase</fullName>
    </alternativeName>
    <alternativeName>
        <fullName evidence="4">Phenyalanyltransferase</fullName>
    </alternativeName>
</protein>
<organism evidence="6 7">
    <name type="scientific">Kineococcus radiotolerans</name>
    <dbReference type="NCBI Taxonomy" id="131568"/>
    <lineage>
        <taxon>Bacteria</taxon>
        <taxon>Bacillati</taxon>
        <taxon>Actinomycetota</taxon>
        <taxon>Actinomycetes</taxon>
        <taxon>Kineosporiales</taxon>
        <taxon>Kineosporiaceae</taxon>
        <taxon>Kineococcus</taxon>
    </lineage>
</organism>
<evidence type="ECO:0000313" key="7">
    <source>
        <dbReference type="Proteomes" id="UP000533269"/>
    </source>
</evidence>
<dbReference type="Gene3D" id="3.30.70.3550">
    <property type="entry name" value="Leucyl/phenylalanyl-tRNA-protein transferase, N-terminal domain"/>
    <property type="match status" value="1"/>
</dbReference>
<comment type="similarity">
    <text evidence="4">Belongs to the L/F-transferase family.</text>
</comment>
<dbReference type="GO" id="GO:0005737">
    <property type="term" value="C:cytoplasm"/>
    <property type="evidence" value="ECO:0007669"/>
    <property type="project" value="UniProtKB-SubCell"/>
</dbReference>
<keyword evidence="2 4" id="KW-0808">Transferase</keyword>
<dbReference type="HAMAP" id="MF_00688">
    <property type="entry name" value="Leu_Phe_trans"/>
    <property type="match status" value="1"/>
</dbReference>
<feature type="compositionally biased region" description="Pro residues" evidence="5">
    <location>
        <begin position="9"/>
        <end position="20"/>
    </location>
</feature>
<dbReference type="SUPFAM" id="SSF55729">
    <property type="entry name" value="Acyl-CoA N-acyltransferases (Nat)"/>
    <property type="match status" value="1"/>
</dbReference>
<evidence type="ECO:0000256" key="5">
    <source>
        <dbReference type="SAM" id="MobiDB-lite"/>
    </source>
</evidence>